<dbReference type="Gene3D" id="1.10.287.3240">
    <property type="match status" value="1"/>
</dbReference>
<gene>
    <name evidence="5" type="primary">atpD_18</name>
    <name evidence="5" type="ORF">GALL_337820</name>
</gene>
<evidence type="ECO:0000256" key="3">
    <source>
        <dbReference type="ARBA" id="ARBA00023065"/>
    </source>
</evidence>
<name>A0A1J5R8D2_9ZZZZ</name>
<dbReference type="EMBL" id="MLJW01000620">
    <property type="protein sequence ID" value="OIQ84405.1"/>
    <property type="molecule type" value="Genomic_DNA"/>
</dbReference>
<dbReference type="Pfam" id="PF01813">
    <property type="entry name" value="ATP-synt_D"/>
    <property type="match status" value="1"/>
</dbReference>
<accession>A0A1J5R8D2</accession>
<keyword evidence="2" id="KW-0813">Transport</keyword>
<dbReference type="InterPro" id="IPR002699">
    <property type="entry name" value="V_ATPase_D"/>
</dbReference>
<keyword evidence="3" id="KW-0406">Ion transport</keyword>
<protein>
    <submittedName>
        <fullName evidence="5">V-type ATP synthase subunit D</fullName>
    </submittedName>
</protein>
<sequence>MTDTGRAGRMRIERRLVTARHGADLLDRKRQIMTDELERLQLNADRVSEEWSTRARDATGWLQRAAALDGYGRIRETAPARLAEVGITWGGAMGVGFPESVSCDIPAITRRGGTSALRYAASTHHAALVAGAQCAAAERAVRLVQTELAATRLRQRAVEHRWIPRLERELDAIRRRLAEQELEEALRLRWAADLQGGTIGPRTPAADEDGAR</sequence>
<dbReference type="AlphaFoldDB" id="A0A1J5R8D2"/>
<feature type="coiled-coil region" evidence="4">
    <location>
        <begin position="23"/>
        <end position="50"/>
    </location>
</feature>
<keyword evidence="4" id="KW-0175">Coiled coil</keyword>
<organism evidence="5">
    <name type="scientific">mine drainage metagenome</name>
    <dbReference type="NCBI Taxonomy" id="410659"/>
    <lineage>
        <taxon>unclassified sequences</taxon>
        <taxon>metagenomes</taxon>
        <taxon>ecological metagenomes</taxon>
    </lineage>
</organism>
<evidence type="ECO:0000256" key="4">
    <source>
        <dbReference type="SAM" id="Coils"/>
    </source>
</evidence>
<evidence type="ECO:0000256" key="2">
    <source>
        <dbReference type="ARBA" id="ARBA00022448"/>
    </source>
</evidence>
<evidence type="ECO:0000256" key="1">
    <source>
        <dbReference type="ARBA" id="ARBA00005850"/>
    </source>
</evidence>
<proteinExistence type="inferred from homology"/>
<reference evidence="5" key="1">
    <citation type="submission" date="2016-10" db="EMBL/GenBank/DDBJ databases">
        <title>Sequence of Gallionella enrichment culture.</title>
        <authorList>
            <person name="Poehlein A."/>
            <person name="Muehling M."/>
            <person name="Daniel R."/>
        </authorList>
    </citation>
    <scope>NUCLEOTIDE SEQUENCE</scope>
</reference>
<comment type="caution">
    <text evidence="5">The sequence shown here is derived from an EMBL/GenBank/DDBJ whole genome shotgun (WGS) entry which is preliminary data.</text>
</comment>
<dbReference type="GO" id="GO:0046961">
    <property type="term" value="F:proton-transporting ATPase activity, rotational mechanism"/>
    <property type="evidence" value="ECO:0007669"/>
    <property type="project" value="InterPro"/>
</dbReference>
<evidence type="ECO:0000313" key="5">
    <source>
        <dbReference type="EMBL" id="OIQ84405.1"/>
    </source>
</evidence>
<comment type="similarity">
    <text evidence="1">Belongs to the V-ATPase D subunit family.</text>
</comment>